<protein>
    <submittedName>
        <fullName evidence="1">Starch-binding associating with outer membrane</fullName>
    </submittedName>
</protein>
<dbReference type="RefSeq" id="WP_175474553.1">
    <property type="nucleotide sequence ID" value="NZ_FOGG01000014.1"/>
</dbReference>
<dbReference type="STRING" id="390241.SAMN04488023_11412"/>
<dbReference type="EMBL" id="FOGG01000014">
    <property type="protein sequence ID" value="SER69049.1"/>
    <property type="molecule type" value="Genomic_DNA"/>
</dbReference>
<dbReference type="InterPro" id="IPR011990">
    <property type="entry name" value="TPR-like_helical_dom_sf"/>
</dbReference>
<dbReference type="InterPro" id="IPR041662">
    <property type="entry name" value="SusD-like_2"/>
</dbReference>
<gene>
    <name evidence="1" type="ORF">SAMN04488023_11412</name>
</gene>
<dbReference type="Pfam" id="PF12771">
    <property type="entry name" value="SusD-like_2"/>
    <property type="match status" value="1"/>
</dbReference>
<dbReference type="Proteomes" id="UP000199572">
    <property type="component" value="Unassembled WGS sequence"/>
</dbReference>
<dbReference type="AlphaFoldDB" id="A0A1H9RAG7"/>
<dbReference type="PROSITE" id="PS51257">
    <property type="entry name" value="PROKAR_LIPOPROTEIN"/>
    <property type="match status" value="1"/>
</dbReference>
<accession>A0A1H9RAG7</accession>
<proteinExistence type="predicted"/>
<evidence type="ECO:0000313" key="2">
    <source>
        <dbReference type="Proteomes" id="UP000199572"/>
    </source>
</evidence>
<reference evidence="1 2" key="1">
    <citation type="submission" date="2016-10" db="EMBL/GenBank/DDBJ databases">
        <authorList>
            <person name="de Groot N.N."/>
        </authorList>
    </citation>
    <scope>NUCLEOTIDE SEQUENCE [LARGE SCALE GENOMIC DNA]</scope>
    <source>
        <strain evidence="1 2">DSM 18610</strain>
    </source>
</reference>
<organism evidence="1 2">
    <name type="scientific">Pedobacter rhizosphaerae</name>
    <dbReference type="NCBI Taxonomy" id="390241"/>
    <lineage>
        <taxon>Bacteria</taxon>
        <taxon>Pseudomonadati</taxon>
        <taxon>Bacteroidota</taxon>
        <taxon>Sphingobacteriia</taxon>
        <taxon>Sphingobacteriales</taxon>
        <taxon>Sphingobacteriaceae</taxon>
        <taxon>Pedobacter</taxon>
    </lineage>
</organism>
<evidence type="ECO:0000313" key="1">
    <source>
        <dbReference type="EMBL" id="SER69049.1"/>
    </source>
</evidence>
<dbReference type="Gene3D" id="1.25.40.390">
    <property type="match status" value="1"/>
</dbReference>
<dbReference type="SUPFAM" id="SSF48452">
    <property type="entry name" value="TPR-like"/>
    <property type="match status" value="1"/>
</dbReference>
<name>A0A1H9RAG7_9SPHI</name>
<sequence>MKKKLIYILAALVFSLGACKKGYLDINENPNSPTAVKPALILTGALNNTAASTTGSSIFYSFAALWMNYWMTPGGVSGWYEERSYNFTTNWSGSTTLWANIYDNLTDYAYLEKQSKASGQTFFVGVAKTMKAWDYQYLVDFYGNVPYTQANQSVNFLNPKYDKAQDIYEDLVKQLDTATNLFKTATVAPADAAADIYAHGDLQKWGEFANTLKLRILLRQSEMPGREAYIKAEIAKISANGFGYIETDGGMFNNPGYLNTTGKQNPFWSVYGYGVDGTRTASHGYMLASTYGMDFLKNNNDPRLGKFYNTINDGAGSTYVSLVWGQEVNFDQTISTVSSIGEGVLKSFDQDQPIMTDFESLFIQAEAAQRGWIAGDARAYYEAAVKANFLYLGLTAAEADTYLTDQSVANWDANADKMALIIKQKWAAMNGTNDIEPWTDYRRLELPADMPISIASTVTTRKIPVRMLYPQREYNTNAANVIAQGTINQFTSRIFWDVQ</sequence>
<keyword evidence="2" id="KW-1185">Reference proteome</keyword>